<feature type="transmembrane region" description="Helical" evidence="6">
    <location>
        <begin position="205"/>
        <end position="228"/>
    </location>
</feature>
<feature type="transmembrane region" description="Helical" evidence="6">
    <location>
        <begin position="26"/>
        <end position="48"/>
    </location>
</feature>
<evidence type="ECO:0000313" key="8">
    <source>
        <dbReference type="Proteomes" id="UP000007881"/>
    </source>
</evidence>
<reference evidence="7 8" key="1">
    <citation type="submission" date="2012-02" db="EMBL/GenBank/DDBJ databases">
        <title>Complete genome sequence of Phycisphaera mikurensis NBRC 102666.</title>
        <authorList>
            <person name="Ankai A."/>
            <person name="Hosoyama A."/>
            <person name="Terui Y."/>
            <person name="Sekine M."/>
            <person name="Fukai R."/>
            <person name="Kato Y."/>
            <person name="Nakamura S."/>
            <person name="Yamada-Narita S."/>
            <person name="Kawakoshi A."/>
            <person name="Fukunaga Y."/>
            <person name="Yamazaki S."/>
            <person name="Fujita N."/>
        </authorList>
    </citation>
    <scope>NUCLEOTIDE SEQUENCE [LARGE SCALE GENOMIC DNA]</scope>
    <source>
        <strain evidence="8">NBRC 102666 / KCTC 22515 / FYK2301M01</strain>
    </source>
</reference>
<dbReference type="GO" id="GO:0005886">
    <property type="term" value="C:plasma membrane"/>
    <property type="evidence" value="ECO:0007669"/>
    <property type="project" value="UniProtKB-SubCell"/>
</dbReference>
<name>I0IBI5_PHYMF</name>
<dbReference type="Proteomes" id="UP000007881">
    <property type="component" value="Chromosome"/>
</dbReference>
<keyword evidence="8" id="KW-1185">Reference proteome</keyword>
<evidence type="ECO:0000256" key="2">
    <source>
        <dbReference type="ARBA" id="ARBA00022475"/>
    </source>
</evidence>
<evidence type="ECO:0000256" key="4">
    <source>
        <dbReference type="ARBA" id="ARBA00022989"/>
    </source>
</evidence>
<dbReference type="AlphaFoldDB" id="I0IBI5"/>
<proteinExistence type="predicted"/>
<evidence type="ECO:0000256" key="6">
    <source>
        <dbReference type="SAM" id="Phobius"/>
    </source>
</evidence>
<evidence type="ECO:0000256" key="1">
    <source>
        <dbReference type="ARBA" id="ARBA00004651"/>
    </source>
</evidence>
<organism evidence="7 8">
    <name type="scientific">Phycisphaera mikurensis (strain NBRC 102666 / KCTC 22515 / FYK2301M01)</name>
    <dbReference type="NCBI Taxonomy" id="1142394"/>
    <lineage>
        <taxon>Bacteria</taxon>
        <taxon>Pseudomonadati</taxon>
        <taxon>Planctomycetota</taxon>
        <taxon>Phycisphaerae</taxon>
        <taxon>Phycisphaerales</taxon>
        <taxon>Phycisphaeraceae</taxon>
        <taxon>Phycisphaera</taxon>
    </lineage>
</organism>
<evidence type="ECO:0008006" key="9">
    <source>
        <dbReference type="Google" id="ProtNLM"/>
    </source>
</evidence>
<dbReference type="PANTHER" id="PTHR40277">
    <property type="entry name" value="BLL5419 PROTEIN"/>
    <property type="match status" value="1"/>
</dbReference>
<feature type="transmembrane region" description="Helical" evidence="6">
    <location>
        <begin position="234"/>
        <end position="254"/>
    </location>
</feature>
<dbReference type="STRING" id="1142394.PSMK_04640"/>
<dbReference type="PANTHER" id="PTHR40277:SF1">
    <property type="entry name" value="BLL5419 PROTEIN"/>
    <property type="match status" value="1"/>
</dbReference>
<feature type="transmembrane region" description="Helical" evidence="6">
    <location>
        <begin position="142"/>
        <end position="162"/>
    </location>
</feature>
<sequence>MLLGVAVLYASDLSRLAELAAGLRPGWLPALALTAPALAAVSVLKWWLLLRARPGGAVPGFTPLLGLYATGQFYNQVLPSNSGGDVVRAEMLTRRLRVRGAGGRSAAWASITAERFTGLAVLVAMAVPAALCPAFWAHPLLMVGIAAGTALSVAVIAGVLLVPPSPPPPAAGPDRRLLRALGKARAKLAAFSADLRSYGRHRRTLAASLALSAGFYALAVASVMVAAACFGHPVAVRPATLATAAVLVVSLLPVSINGLGLWEASFLASFEALGLGGELGLAVALLLRFRDLLWAVAGATVAAACRAGTPATGA</sequence>
<comment type="subcellular location">
    <subcellularLocation>
        <location evidence="1">Cell membrane</location>
        <topology evidence="1">Multi-pass membrane protein</topology>
    </subcellularLocation>
</comment>
<evidence type="ECO:0000256" key="5">
    <source>
        <dbReference type="ARBA" id="ARBA00023136"/>
    </source>
</evidence>
<keyword evidence="4 6" id="KW-1133">Transmembrane helix</keyword>
<keyword evidence="2" id="KW-1003">Cell membrane</keyword>
<gene>
    <name evidence="7" type="ordered locus">PSMK_04640</name>
</gene>
<dbReference type="eggNOG" id="COG0392">
    <property type="taxonomic scope" value="Bacteria"/>
</dbReference>
<accession>I0IBI5</accession>
<feature type="transmembrane region" description="Helical" evidence="6">
    <location>
        <begin position="116"/>
        <end position="136"/>
    </location>
</feature>
<dbReference type="Pfam" id="PF03706">
    <property type="entry name" value="LPG_synthase_TM"/>
    <property type="match status" value="1"/>
</dbReference>
<dbReference type="EMBL" id="AP012338">
    <property type="protein sequence ID" value="BAM02623.1"/>
    <property type="molecule type" value="Genomic_DNA"/>
</dbReference>
<protein>
    <recommendedName>
        <fullName evidence="9">Flippase-like domain-containing protein</fullName>
    </recommendedName>
</protein>
<keyword evidence="3 6" id="KW-0812">Transmembrane</keyword>
<dbReference type="HOGENOM" id="CLU_048072_2_0_0"/>
<keyword evidence="5 6" id="KW-0472">Membrane</keyword>
<feature type="transmembrane region" description="Helical" evidence="6">
    <location>
        <begin position="266"/>
        <end position="287"/>
    </location>
</feature>
<dbReference type="InterPro" id="IPR022791">
    <property type="entry name" value="L-PG_synthase/AglD"/>
</dbReference>
<evidence type="ECO:0000313" key="7">
    <source>
        <dbReference type="EMBL" id="BAM02623.1"/>
    </source>
</evidence>
<dbReference type="KEGG" id="phm:PSMK_04640"/>
<evidence type="ECO:0000256" key="3">
    <source>
        <dbReference type="ARBA" id="ARBA00022692"/>
    </source>
</evidence>